<evidence type="ECO:0000313" key="1">
    <source>
        <dbReference type="EMBL" id="MCT7658034.1"/>
    </source>
</evidence>
<name>A0ABT2M701_9MYCO</name>
<dbReference type="RefSeq" id="WP_260992124.1">
    <property type="nucleotide sequence ID" value="NZ_JAODWD010000002.1"/>
</dbReference>
<dbReference type="Proteomes" id="UP001206639">
    <property type="component" value="Unassembled WGS sequence"/>
</dbReference>
<organism evidence="1 2">
    <name type="scientific">Mycobacterium deserti</name>
    <dbReference type="NCBI Taxonomy" id="2978347"/>
    <lineage>
        <taxon>Bacteria</taxon>
        <taxon>Bacillati</taxon>
        <taxon>Actinomycetota</taxon>
        <taxon>Actinomycetes</taxon>
        <taxon>Mycobacteriales</taxon>
        <taxon>Mycobacteriaceae</taxon>
        <taxon>Mycobacterium</taxon>
    </lineage>
</organism>
<reference evidence="2" key="1">
    <citation type="submission" date="2023-07" db="EMBL/GenBank/DDBJ databases">
        <authorList>
            <person name="Deng Y."/>
            <person name="Zhang Y.-Q."/>
        </authorList>
    </citation>
    <scope>NUCLEOTIDE SEQUENCE [LARGE SCALE GENOMIC DNA]</scope>
    <source>
        <strain evidence="2">CPCC 205710</strain>
    </source>
</reference>
<evidence type="ECO:0000313" key="2">
    <source>
        <dbReference type="Proteomes" id="UP001206639"/>
    </source>
</evidence>
<accession>A0ABT2M701</accession>
<dbReference type="EMBL" id="JAODWD010000002">
    <property type="protein sequence ID" value="MCT7658034.1"/>
    <property type="molecule type" value="Genomic_DNA"/>
</dbReference>
<protein>
    <submittedName>
        <fullName evidence="1">Uncharacterized protein</fullName>
    </submittedName>
</protein>
<gene>
    <name evidence="1" type="ORF">N4S67_06330</name>
</gene>
<sequence>MARAIVIEMAEIDVVAGAAHAVALADTNVVFNGPRSAEITLSAARSVLTDIDEARRFLMHSVRFAVGVLTHPDTVDGNVDRAFSTLSGALTASDDPQFTHQAVQMLVGPLRLLAPERLRRQECLDCLKVLDNAERYGVLAALATPIVDRLAEPPRTTRIRPAVTWWLWYAGNGS</sequence>
<proteinExistence type="predicted"/>
<keyword evidence="2" id="KW-1185">Reference proteome</keyword>
<comment type="caution">
    <text evidence="1">The sequence shown here is derived from an EMBL/GenBank/DDBJ whole genome shotgun (WGS) entry which is preliminary data.</text>
</comment>